<dbReference type="InterPro" id="IPR031920">
    <property type="entry name" value="PALB2_WD40"/>
</dbReference>
<feature type="compositionally biased region" description="Polar residues" evidence="2">
    <location>
        <begin position="695"/>
        <end position="707"/>
    </location>
</feature>
<feature type="compositionally biased region" description="Basic residues" evidence="2">
    <location>
        <begin position="414"/>
        <end position="428"/>
    </location>
</feature>
<reference evidence="4" key="1">
    <citation type="submission" date="2025-08" db="UniProtKB">
        <authorList>
            <consortium name="Ensembl"/>
        </authorList>
    </citation>
    <scope>IDENTIFICATION</scope>
</reference>
<feature type="region of interest" description="Disordered" evidence="2">
    <location>
        <begin position="643"/>
        <end position="670"/>
    </location>
</feature>
<dbReference type="GO" id="GO:0003677">
    <property type="term" value="F:DNA binding"/>
    <property type="evidence" value="ECO:0007669"/>
    <property type="project" value="InterPro"/>
</dbReference>
<feature type="region of interest" description="Disordered" evidence="2">
    <location>
        <begin position="173"/>
        <end position="215"/>
    </location>
</feature>
<dbReference type="GO" id="GO:0005654">
    <property type="term" value="C:nucleoplasm"/>
    <property type="evidence" value="ECO:0007669"/>
    <property type="project" value="TreeGrafter"/>
</dbReference>
<gene>
    <name evidence="4" type="primary">palb2</name>
</gene>
<evidence type="ECO:0000256" key="2">
    <source>
        <dbReference type="SAM" id="MobiDB-lite"/>
    </source>
</evidence>
<feature type="region of interest" description="Disordered" evidence="2">
    <location>
        <begin position="918"/>
        <end position="966"/>
    </location>
</feature>
<dbReference type="Gene3D" id="2.130.10.10">
    <property type="entry name" value="YVTN repeat-like/Quinoprotein amine dehydrogenase"/>
    <property type="match status" value="1"/>
</dbReference>
<feature type="compositionally biased region" description="Basic and acidic residues" evidence="2">
    <location>
        <begin position="174"/>
        <end position="187"/>
    </location>
</feature>
<dbReference type="SUPFAM" id="SSF50978">
    <property type="entry name" value="WD40 repeat-like"/>
    <property type="match status" value="1"/>
</dbReference>
<feature type="region of interest" description="Disordered" evidence="2">
    <location>
        <begin position="683"/>
        <end position="707"/>
    </location>
</feature>
<evidence type="ECO:0000259" key="3">
    <source>
        <dbReference type="Pfam" id="PF16756"/>
    </source>
</evidence>
<feature type="compositionally biased region" description="Polar residues" evidence="2">
    <location>
        <begin position="918"/>
        <end position="927"/>
    </location>
</feature>
<name>A0A8B9K2I1_ASTMX</name>
<feature type="compositionally biased region" description="Basic and acidic residues" evidence="2">
    <location>
        <begin position="398"/>
        <end position="413"/>
    </location>
</feature>
<protein>
    <submittedName>
        <fullName evidence="4">Partner and localizer of BRCA2</fullName>
    </submittedName>
</protein>
<feature type="compositionally biased region" description="Basic and acidic residues" evidence="2">
    <location>
        <begin position="931"/>
        <end position="941"/>
    </location>
</feature>
<feature type="compositionally biased region" description="Polar residues" evidence="2">
    <location>
        <begin position="114"/>
        <end position="124"/>
    </location>
</feature>
<feature type="compositionally biased region" description="Low complexity" evidence="2">
    <location>
        <begin position="454"/>
        <end position="478"/>
    </location>
</feature>
<feature type="region of interest" description="Disordered" evidence="2">
    <location>
        <begin position="378"/>
        <end position="489"/>
    </location>
</feature>
<feature type="region of interest" description="Disordered" evidence="2">
    <location>
        <begin position="294"/>
        <end position="330"/>
    </location>
</feature>
<feature type="region of interest" description="Disordered" evidence="2">
    <location>
        <begin position="850"/>
        <end position="883"/>
    </location>
</feature>
<evidence type="ECO:0000256" key="1">
    <source>
        <dbReference type="SAM" id="Coils"/>
    </source>
</evidence>
<dbReference type="PANTHER" id="PTHR14662">
    <property type="entry name" value="PARTNER AND LOCALIZER OF BRCA2"/>
    <property type="match status" value="1"/>
</dbReference>
<feature type="compositionally biased region" description="Basic residues" evidence="2">
    <location>
        <begin position="125"/>
        <end position="138"/>
    </location>
</feature>
<feature type="domain" description="Partner and localiser of BRCA2 WD40" evidence="3">
    <location>
        <begin position="1037"/>
        <end position="1302"/>
    </location>
</feature>
<accession>A0A8B9K2I1</accession>
<sequence length="1313" mass="143873">MAEESLRGEEKEMLRRRLELLQKEYERTAQRLQRAERKAAVRRHVQNRISDENRQLQINTTGLSQLSPASSSVSNTNLLSNQPLQSEIKPDYGSLSSKKHPLVRFHLPDGSDDSPCSTPTCRQSPTHRLRSKRSRLRLQSKEKEADIDSQDKAKEGVEERLGEKRNCNLTTKENGVEVERGGEKEQADITGGDTVEEKIQNGDPEVTGSDGEIGKEQQREVLHDRLSKGDRNSDVRLQMCSISDNASVNQVPGEVFPISQVEVKASLGNQSADINSQSSSSASDQLFMQIRSCQSTGLSEQSDNQQADDTKREVKGAGMDSVDEINAPFSSEKNGILDSCTLVEGLPFPVEYYVRTTRRMAAAHSPVDLNAVILSQLSRGRGRRRSSSSQARGSNHLTSEDSQPHGKSLDQPRCRGRGRRGRRGRRRTRVEGVTKSSQARSCTDDFSEMEPESLTETSLTESSTQSPQSQSLLQTSLPGGPSPQLEPASQTELILTPKPVLNTQPEAADFKHLSDSQLYLDCKFLPDCEVYPIFRRRRSQTERAGSCSQVQTSTNGKDCRPLLSLVSLAQALKMTNCTPLGQLLTSSDIQDFHLPDDEFGQLKLQRLCTSCLNVEPLSSHYSANNTRCNSPRYSFRNLRNKNSAEGQRTDNELFSPELLPPSAHLEGSFDQSEIRSADQLLMPRNPDQSEKHTKSANQLKSDTGSQKSCQSSITCLAEVSQGTKDHIPLRNTKDEKTPVAYNYKEFEEDAGKQKHDLKTCEELEQDNGSPCPAVLNFSMTLTPHMEHGPDSSLPSLGIIPYLLSSVSPSDFSLIQPAPSDQSVSLYSFQHAENSSPAVPAFNQASSAGQNVCGGTLQSQSQTTERDLQTLPGSEPANEAWLSPVTKTPLQNVYNMDSSISENCHRATDVFEGENQYLDTQTGKQSPIQPEPKLEDQREVQREGSSPLQSDSSCVNKPCSSDPSVVQTAGGESVLVMNMADTGHKLTEHTLGMENSALVSQRMDTETTCQSQAAEDMRNSDKAISYGTFQKAHRFKSIISLQEVPDSSGLLCVSLGSLEITEVRILHCSSIDGEFSQAEACKGALQAVVAVSDCRLVCCSAPGAQQKVQVFTLSQDCRVSDVLCLVSTSRSIQTLAAVEREKDALIGWTECKTLLIWNMKSGQLLQSIHLTEAVSTATCLKGYSYKGALCVLFQSASSNPCLEENDAVLFTLIALNPLTGKHFTLTSVTSPPASCSERLIDGDVCESMLAGVFQSGHLTIWDLKGDVAGVLGGVEAQSCRLARWAGPSTLLTGYLNGDVHLYQFKPTESKTNCR</sequence>
<feature type="compositionally biased region" description="Low complexity" evidence="2">
    <location>
        <begin position="64"/>
        <end position="81"/>
    </location>
</feature>
<organism evidence="4 5">
    <name type="scientific">Astyanax mexicanus</name>
    <name type="common">Blind cave fish</name>
    <name type="synonym">Astyanax fasciatus mexicanus</name>
    <dbReference type="NCBI Taxonomy" id="7994"/>
    <lineage>
        <taxon>Eukaryota</taxon>
        <taxon>Metazoa</taxon>
        <taxon>Chordata</taxon>
        <taxon>Craniata</taxon>
        <taxon>Vertebrata</taxon>
        <taxon>Euteleostomi</taxon>
        <taxon>Actinopterygii</taxon>
        <taxon>Neopterygii</taxon>
        <taxon>Teleostei</taxon>
        <taxon>Ostariophysi</taxon>
        <taxon>Characiformes</taxon>
        <taxon>Characoidei</taxon>
        <taxon>Acestrorhamphidae</taxon>
        <taxon>Acestrorhamphinae</taxon>
        <taxon>Astyanax</taxon>
    </lineage>
</organism>
<dbReference type="PANTHER" id="PTHR14662:SF2">
    <property type="entry name" value="PARTNER AND LOCALIZER OF BRCA2"/>
    <property type="match status" value="1"/>
</dbReference>
<evidence type="ECO:0000313" key="5">
    <source>
        <dbReference type="Proteomes" id="UP000694621"/>
    </source>
</evidence>
<dbReference type="Ensembl" id="ENSAMXT00005032334.1">
    <property type="protein sequence ID" value="ENSAMXP00005029494.1"/>
    <property type="gene ID" value="ENSAMXG00005014569.1"/>
</dbReference>
<dbReference type="InterPro" id="IPR036322">
    <property type="entry name" value="WD40_repeat_dom_sf"/>
</dbReference>
<feature type="region of interest" description="Disordered" evidence="2">
    <location>
        <begin position="63"/>
        <end position="82"/>
    </location>
</feature>
<dbReference type="Proteomes" id="UP000694621">
    <property type="component" value="Unplaced"/>
</dbReference>
<feature type="coiled-coil region" evidence="1">
    <location>
        <begin position="11"/>
        <end position="38"/>
    </location>
</feature>
<dbReference type="InterPro" id="IPR042417">
    <property type="entry name" value="PALB2"/>
</dbReference>
<feature type="compositionally biased region" description="Basic and acidic residues" evidence="2">
    <location>
        <begin position="139"/>
        <end position="160"/>
    </location>
</feature>
<dbReference type="GO" id="GO:0000724">
    <property type="term" value="P:double-strand break repair via homologous recombination"/>
    <property type="evidence" value="ECO:0007669"/>
    <property type="project" value="InterPro"/>
</dbReference>
<feature type="compositionally biased region" description="Polar residues" evidence="2">
    <location>
        <begin position="294"/>
        <end position="307"/>
    </location>
</feature>
<proteinExistence type="predicted"/>
<evidence type="ECO:0000313" key="4">
    <source>
        <dbReference type="Ensembl" id="ENSAMXP00005029494.1"/>
    </source>
</evidence>
<dbReference type="InterPro" id="IPR015943">
    <property type="entry name" value="WD40/YVTN_repeat-like_dom_sf"/>
</dbReference>
<keyword evidence="1" id="KW-0175">Coiled coil</keyword>
<dbReference type="Pfam" id="PF16756">
    <property type="entry name" value="PALB2_WD40"/>
    <property type="match status" value="1"/>
</dbReference>
<feature type="compositionally biased region" description="Polar residues" evidence="2">
    <location>
        <begin position="942"/>
        <end position="966"/>
    </location>
</feature>
<feature type="region of interest" description="Disordered" evidence="2">
    <location>
        <begin position="103"/>
        <end position="160"/>
    </location>
</feature>